<dbReference type="EMBL" id="CAWUPB010001194">
    <property type="protein sequence ID" value="CAK7352256.1"/>
    <property type="molecule type" value="Genomic_DNA"/>
</dbReference>
<feature type="domain" description="Alanine dehydrogenase/pyridine nucleotide transhydrogenase NAD(H)-binding" evidence="5">
    <location>
        <begin position="184"/>
        <end position="380"/>
    </location>
</feature>
<organism evidence="7 8">
    <name type="scientific">Dovyalis caffra</name>
    <dbReference type="NCBI Taxonomy" id="77055"/>
    <lineage>
        <taxon>Eukaryota</taxon>
        <taxon>Viridiplantae</taxon>
        <taxon>Streptophyta</taxon>
        <taxon>Embryophyta</taxon>
        <taxon>Tracheophyta</taxon>
        <taxon>Spermatophyta</taxon>
        <taxon>Magnoliopsida</taxon>
        <taxon>eudicotyledons</taxon>
        <taxon>Gunneridae</taxon>
        <taxon>Pentapetalae</taxon>
        <taxon>rosids</taxon>
        <taxon>fabids</taxon>
        <taxon>Malpighiales</taxon>
        <taxon>Salicaceae</taxon>
        <taxon>Flacourtieae</taxon>
        <taxon>Dovyalis</taxon>
    </lineage>
</organism>
<dbReference type="CDD" id="cd12144">
    <property type="entry name" value="SDH_N_domain"/>
    <property type="match status" value="1"/>
</dbReference>
<dbReference type="GO" id="GO:0019878">
    <property type="term" value="P:lysine biosynthetic process via aminoadipic acid"/>
    <property type="evidence" value="ECO:0007669"/>
    <property type="project" value="TreeGrafter"/>
</dbReference>
<proteinExistence type="predicted"/>
<dbReference type="InterPro" id="IPR036291">
    <property type="entry name" value="NAD(P)-bd_dom_sf"/>
</dbReference>
<gene>
    <name evidence="7" type="ORF">DCAF_LOCUS24131</name>
</gene>
<evidence type="ECO:0000259" key="5">
    <source>
        <dbReference type="SMART" id="SM01002"/>
    </source>
</evidence>
<dbReference type="SUPFAM" id="SSF55347">
    <property type="entry name" value="Glyceraldehyde-3-phosphate dehydrogenase-like, C-terminal domain"/>
    <property type="match status" value="1"/>
</dbReference>
<dbReference type="InterPro" id="IPR051168">
    <property type="entry name" value="AASS"/>
</dbReference>
<dbReference type="InterPro" id="IPR043009">
    <property type="entry name" value="LOR/SDH_bifunc_enz_cons_dom_sf"/>
</dbReference>
<dbReference type="Pfam" id="PF05222">
    <property type="entry name" value="AlaDh_PNT_N"/>
    <property type="match status" value="1"/>
</dbReference>
<dbReference type="Gene3D" id="1.25.40.10">
    <property type="entry name" value="Tetratricopeptide repeat domain"/>
    <property type="match status" value="2"/>
</dbReference>
<dbReference type="SUPFAM" id="SSF48452">
    <property type="entry name" value="TPR-like"/>
    <property type="match status" value="2"/>
</dbReference>
<dbReference type="Gene3D" id="1.10.1870.10">
    <property type="entry name" value="Domain 3, Saccharopine reductase"/>
    <property type="match status" value="1"/>
</dbReference>
<keyword evidence="1" id="KW-0521">NADP</keyword>
<reference evidence="7 8" key="1">
    <citation type="submission" date="2024-01" db="EMBL/GenBank/DDBJ databases">
        <authorList>
            <person name="Waweru B."/>
        </authorList>
    </citation>
    <scope>NUCLEOTIDE SEQUENCE [LARGE SCALE GENOMIC DNA]</scope>
</reference>
<protein>
    <recommendedName>
        <fullName evidence="9">Lysine ketoglutarate reductase</fullName>
    </recommendedName>
</protein>
<dbReference type="Gene3D" id="3.30.70.2690">
    <property type="entry name" value="LOR/SDH bifunctional enzyme, conserved domain"/>
    <property type="match status" value="1"/>
</dbReference>
<dbReference type="FunFam" id="3.30.360.10:FF:000008">
    <property type="entry name" value="Alpha-aminoadipic semialdehyde synthase, mitochondrial"/>
    <property type="match status" value="1"/>
</dbReference>
<evidence type="ECO:0000256" key="3">
    <source>
        <dbReference type="ARBA" id="ARBA00023027"/>
    </source>
</evidence>
<dbReference type="SUPFAM" id="SSF52283">
    <property type="entry name" value="Formate/glycerate dehydrogenase catalytic domain-like"/>
    <property type="match status" value="1"/>
</dbReference>
<dbReference type="InterPro" id="IPR007545">
    <property type="entry name" value="LOR/SDH_bifunc_enz_cons_dom"/>
</dbReference>
<evidence type="ECO:0000313" key="8">
    <source>
        <dbReference type="Proteomes" id="UP001314170"/>
    </source>
</evidence>
<dbReference type="CDD" id="cd12189">
    <property type="entry name" value="LKR_SDH_like"/>
    <property type="match status" value="1"/>
</dbReference>
<sequence>MLGNGVIGILSESVNKWERRVPLTPSHCARLLHSGKYKTGVSRIIVQPSTKRIHHDAIYEDVGCEISDDLSECGLIVGIKQPKLEMVLPDRAYAFFSHTHKAQKENMPLLDKVLAERVSLYDYELIVGDHGKRLLAFGKFAGRAGFIDFLGGLGQRYLSLGYSTPFLSLGEAYMYSSLAAAKAAVISVGEEITTFGLPSGICPLVFIFTGSGNVSHGAQEIFKLLPHTFVDPSRLPELFAQGRDLGPHSKASKRVFQVYGCVVTCQDMAEHIDSSKTFDKADYYAHPEHYKPIFHEKIAPYASVIVNCMYWEKRFPRLLSTQQLQDLTRKGCPLIGISDITCDIEGSLEFINQTTSIDSPFLSLTEIRDGDDRPGSSLTTEMKSGEMMESNYRRYDPLNDSYHHDMEGDGVIFSSVDILPTQFAKEASQHFGDILSQFIGSLASTIDITKLPSHLRKACIAHGGALTPSFEYIPRMRNSDSEDIAESLTNLKSTRNKFSILVSLSGHLFDIFLINEALDIIEAAGGSFHLVKCQVGQSTTAMSYSDLEVGAEDKAVLNQIIDSLTSLANSDESNGFLNKEANKISIKVGKVQENDIKKGNDTKRKTAVLIIGAGRVCRPAVEFLTSIGSSSSHEWYKACLDTDFEEQNVVEVVVASLYLKDVEEIIDGISNATAVQLDVMDDESLCKYISQVELKKHLVTASYVDDSMSLLDGEAKAADVTILGEMGLDPGIDHMMAMKMINHVHVRKGRIKSFTSYCGGLPSPAAANNPLAYKFSWSPAGAIRAGRNPATYKSHGEIVHVDGEKLYDSAVRFRIPNLPAFALECLPNRNSLVYGKLYGIEDEASTIFRGTLRYEGFGEIMGTLARIGLFSTESHLALRHGQRLSFKRFLCELLNIVSENHDGVLLGEKEISERIVALGHCKEQGTAVRTAKTIIYLGLHEQTEIPVSCRSSFDVTCYCMEERLTYSNTEQDMVLLHHEMEVEFPDNQATENHRGTLLEFGRTENGKTTTAMALTVGVPVAIGALLLLENKINTRGVLRPFEPEVYVPALDILQAYGIKTNQVYVIVEITKLVAYGSQKWMSHYKFPKPIRYGDGYHVMQPYYVGRDPSLNCCNLRNFLAETDENVNEMDEFWLKAYENVKIEKDECPSPCSIAHPIHRRNKLRHGSQSERQNDGVAAASPPIEDLFTNLNRQIERSEFEQAVKVADQVLKVAPNDEDAIRCKVVALIKCDSIDKALSAIHSAQRQNLPFDFTYFKAYCLYRQNKLDEALELLNGLERNSETMLLESQILFRLGKMDACVDVYQKLQKSKIDSLEINLVAGLILAGKSSQVQGMMEANRIKASSSFELAYNTACSLIERNKYTDAEQLLLTARRIGQETLMDDNLAEDDIDIELAPIAVQLAYVQLLLGRSPEAMEGYAEIINRNLADESSFAVAVNNLVALKGSKDVSDNLRKLDRLKEQDAQSFQLGRGLDKLSPKQKEAIYANRVLLLLHANKMDQARELVAALLDMFADSVLPVLLQAAVFVRENKAAKAEEILGQFAEKFPDKSRVILLARAQVAAAAGHPQIAADSLSKIHDIQHMPATVATLVALKERAGDVDGASAVLDSAIKWWSNAMTEDNKLNVIMQEAASFKVRHGREEDAAHLYEELVRSRGSIEALVGLVNTVAWVDVDKAEAYEKKLKPLPGLKGIDVESLEKTSGAKHVEGASVAVTDAHEEGKKEKPKKKRKRKPRYPKGFDPANPGPPPDPERWLPRRERSSYRPKRKDKRAAQVRGSQGAVVREKHEAGATSTSSNTSNSKSSQPTTSKVAAEQSKPSSKSSRKKSRN</sequence>
<dbReference type="InterPro" id="IPR011990">
    <property type="entry name" value="TPR-like_helical_dom_sf"/>
</dbReference>
<dbReference type="SMART" id="SM01002">
    <property type="entry name" value="AlaDh_PNT_C"/>
    <property type="match status" value="1"/>
</dbReference>
<keyword evidence="8" id="KW-1185">Reference proteome</keyword>
<dbReference type="InterPro" id="IPR031545">
    <property type="entry name" value="SRP72_TPR-like"/>
</dbReference>
<accession>A0AAV1SIR2</accession>
<evidence type="ECO:0000259" key="6">
    <source>
        <dbReference type="SMART" id="SM01003"/>
    </source>
</evidence>
<comment type="caution">
    <text evidence="7">The sequence shown here is derived from an EMBL/GenBank/DDBJ whole genome shotgun (WGS) entry which is preliminary data.</text>
</comment>
<dbReference type="Pfam" id="PF08492">
    <property type="entry name" value="SRP72"/>
    <property type="match status" value="1"/>
</dbReference>
<feature type="domain" description="Alanine dehydrogenase/pyridine nucleotide transhydrogenase N-terminal" evidence="6">
    <location>
        <begin position="8"/>
        <end position="144"/>
    </location>
</feature>
<dbReference type="GO" id="GO:0048500">
    <property type="term" value="C:signal recognition particle"/>
    <property type="evidence" value="ECO:0007669"/>
    <property type="project" value="InterPro"/>
</dbReference>
<feature type="region of interest" description="Disordered" evidence="4">
    <location>
        <begin position="1698"/>
        <end position="1827"/>
    </location>
</feature>
<dbReference type="Gene3D" id="3.30.360.10">
    <property type="entry name" value="Dihydrodipicolinate Reductase, domain 2"/>
    <property type="match status" value="1"/>
</dbReference>
<dbReference type="SUPFAM" id="SSF51735">
    <property type="entry name" value="NAD(P)-binding Rossmann-fold domains"/>
    <property type="match status" value="1"/>
</dbReference>
<evidence type="ECO:0000256" key="4">
    <source>
        <dbReference type="SAM" id="MobiDB-lite"/>
    </source>
</evidence>
<name>A0AAV1SIR2_9ROSI</name>
<dbReference type="FunFam" id="1.25.40.10:FF:001600">
    <property type="entry name" value="Signal recognition particle subunit SRP72"/>
    <property type="match status" value="1"/>
</dbReference>
<keyword evidence="3" id="KW-0520">NAD</keyword>
<evidence type="ECO:0000256" key="2">
    <source>
        <dbReference type="ARBA" id="ARBA00023002"/>
    </source>
</evidence>
<dbReference type="InterPro" id="IPR032095">
    <property type="entry name" value="Sacchrp_dh-like_C"/>
</dbReference>
<keyword evidence="2" id="KW-0560">Oxidoreductase</keyword>
<feature type="compositionally biased region" description="Basic and acidic residues" evidence="4">
    <location>
        <begin position="1748"/>
        <end position="1760"/>
    </location>
</feature>
<dbReference type="SMART" id="SM01003">
    <property type="entry name" value="AlaDh_PNT_N"/>
    <property type="match status" value="1"/>
</dbReference>
<dbReference type="GO" id="GO:0006614">
    <property type="term" value="P:SRP-dependent cotranslational protein targeting to membrane"/>
    <property type="evidence" value="ECO:0007669"/>
    <property type="project" value="InterPro"/>
</dbReference>
<dbReference type="InterPro" id="IPR013699">
    <property type="entry name" value="Signal_recog_part_SRP72_RNA-bd"/>
</dbReference>
<dbReference type="FunFam" id="1.25.40.10:FF:000648">
    <property type="entry name" value="Signal recognition particle subunit SRP72"/>
    <property type="match status" value="1"/>
</dbReference>
<dbReference type="FunFam" id="3.30.70.2690:FF:000001">
    <property type="entry name" value="Lysine-ketoglutarate reductase/saccharopine dehydrogenase1"/>
    <property type="match status" value="1"/>
</dbReference>
<dbReference type="FunFam" id="3.40.50.720:FF:000284">
    <property type="entry name" value="Lysine-ketoglutarate reductase/saccharopine dehydrogenase1"/>
    <property type="match status" value="1"/>
</dbReference>
<feature type="compositionally biased region" description="Basic residues" evidence="4">
    <location>
        <begin position="1722"/>
        <end position="1734"/>
    </location>
</feature>
<dbReference type="GO" id="GO:0004753">
    <property type="term" value="F:saccharopine dehydrogenase activity"/>
    <property type="evidence" value="ECO:0007669"/>
    <property type="project" value="TreeGrafter"/>
</dbReference>
<dbReference type="Proteomes" id="UP001314170">
    <property type="component" value="Unassembled WGS sequence"/>
</dbReference>
<evidence type="ECO:0000256" key="1">
    <source>
        <dbReference type="ARBA" id="ARBA00022857"/>
    </source>
</evidence>
<dbReference type="Pfam" id="PF17004">
    <property type="entry name" value="SRP_TPR_like"/>
    <property type="match status" value="1"/>
</dbReference>
<evidence type="ECO:0008006" key="9">
    <source>
        <dbReference type="Google" id="ProtNLM"/>
    </source>
</evidence>
<dbReference type="InterPro" id="IPR007698">
    <property type="entry name" value="AlaDH/PNT_NAD(H)-bd"/>
</dbReference>
<feature type="compositionally biased region" description="Low complexity" evidence="4">
    <location>
        <begin position="1790"/>
        <end position="1819"/>
    </location>
</feature>
<dbReference type="Pfam" id="PF04455">
    <property type="entry name" value="Saccharop_dh_N"/>
    <property type="match status" value="1"/>
</dbReference>
<dbReference type="InterPro" id="IPR007886">
    <property type="entry name" value="AlaDH/PNT_N"/>
</dbReference>
<dbReference type="Gene3D" id="3.40.50.720">
    <property type="entry name" value="NAD(P)-binding Rossmann-like Domain"/>
    <property type="match status" value="3"/>
</dbReference>
<dbReference type="PANTHER" id="PTHR11133">
    <property type="entry name" value="SACCHAROPINE DEHYDROGENASE"/>
    <property type="match status" value="1"/>
</dbReference>
<dbReference type="PANTHER" id="PTHR11133:SF22">
    <property type="entry name" value="ALPHA-AMINOADIPIC SEMIALDEHYDE SYNTHASE, MITOCHONDRIAL"/>
    <property type="match status" value="1"/>
</dbReference>
<dbReference type="GO" id="GO:0008312">
    <property type="term" value="F:7S RNA binding"/>
    <property type="evidence" value="ECO:0007669"/>
    <property type="project" value="InterPro"/>
</dbReference>
<evidence type="ECO:0000313" key="7">
    <source>
        <dbReference type="EMBL" id="CAK7352256.1"/>
    </source>
</evidence>
<dbReference type="Pfam" id="PF16653">
    <property type="entry name" value="Sacchrp_dh_C"/>
    <property type="match status" value="1"/>
</dbReference>